<dbReference type="Proteomes" id="UP000007394">
    <property type="component" value="Chromosome"/>
</dbReference>
<dbReference type="SUPFAM" id="SSF81901">
    <property type="entry name" value="HCP-like"/>
    <property type="match status" value="1"/>
</dbReference>
<dbReference type="EMBL" id="CP003418">
    <property type="protein sequence ID" value="AFH48920.1"/>
    <property type="molecule type" value="Genomic_DNA"/>
</dbReference>
<organism evidence="1 2">
    <name type="scientific">Ignavibacterium album (strain DSM 19864 / JCM 16511 / NBRC 101810 / Mat9-16)</name>
    <dbReference type="NCBI Taxonomy" id="945713"/>
    <lineage>
        <taxon>Bacteria</taxon>
        <taxon>Pseudomonadati</taxon>
        <taxon>Ignavibacteriota</taxon>
        <taxon>Ignavibacteria</taxon>
        <taxon>Ignavibacteriales</taxon>
        <taxon>Ignavibacteriaceae</taxon>
        <taxon>Ignavibacterium</taxon>
    </lineage>
</organism>
<dbReference type="AlphaFoldDB" id="I0AIW3"/>
<dbReference type="STRING" id="945713.IALB_1209"/>
<dbReference type="PATRIC" id="fig|945713.3.peg.1215"/>
<evidence type="ECO:0000313" key="2">
    <source>
        <dbReference type="Proteomes" id="UP000007394"/>
    </source>
</evidence>
<accession>I0AIW3</accession>
<dbReference type="InterPro" id="IPR011990">
    <property type="entry name" value="TPR-like_helical_dom_sf"/>
</dbReference>
<keyword evidence="2" id="KW-1185">Reference proteome</keyword>
<evidence type="ECO:0000313" key="1">
    <source>
        <dbReference type="EMBL" id="AFH48920.1"/>
    </source>
</evidence>
<proteinExistence type="predicted"/>
<dbReference type="eggNOG" id="COG0457">
    <property type="taxonomic scope" value="Bacteria"/>
</dbReference>
<dbReference type="KEGG" id="ial:IALB_1209"/>
<gene>
    <name evidence="1" type="ordered locus">IALB_1209</name>
</gene>
<dbReference type="RefSeq" id="WP_014560075.1">
    <property type="nucleotide sequence ID" value="NC_017464.1"/>
</dbReference>
<dbReference type="Gene3D" id="1.25.40.10">
    <property type="entry name" value="Tetratricopeptide repeat domain"/>
    <property type="match status" value="1"/>
</dbReference>
<name>I0AIW3_IGNAJ</name>
<protein>
    <recommendedName>
        <fullName evidence="3">TPR repeat protein</fullName>
    </recommendedName>
</protein>
<evidence type="ECO:0008006" key="3">
    <source>
        <dbReference type="Google" id="ProtNLM"/>
    </source>
</evidence>
<reference evidence="1 2" key="1">
    <citation type="journal article" date="2012" name="Front. Microbiol.">
        <title>Complete genome of Ignavibacterium album, a metabolically versatile, flagellated, facultative anaerobe from the phylum Chlorobi.</title>
        <authorList>
            <person name="Liu Z."/>
            <person name="Frigaard N.-U."/>
            <person name="Vogl K."/>
            <person name="Iino T."/>
            <person name="Ohkuma M."/>
            <person name="Overmann J."/>
            <person name="Bryant D.A."/>
        </authorList>
    </citation>
    <scope>NUCLEOTIDE SEQUENCE [LARGE SCALE GENOMIC DNA]</scope>
    <source>
        <strain evidence="2">DSM 19864 / JCM 16511 / NBRC 101810 / Mat9-16</strain>
    </source>
</reference>
<dbReference type="HOGENOM" id="CLU_467542_0_0_10"/>
<sequence length="583" mass="68936">MLFIISTSFDNIKNDGSFFWGENYFPQIRNYIPLNTTDVISITEGIIFFNKASQKEKCALKIKINQTHITRVYLKIFYTVTEQLNYKSYQIRNAIKQYFQKNSVLELPFCSAVENEKFYLLLEDGKLFSELSFYEEKNNWEEIYKILESYMPVEKSVLWNKPEALNRFSFATAKLSECTENLKRKFPDNEKRKEFIKQKKYFRELTLKLRVRCIELNPDNPAYYSNLAYTYYQSVNELNTPNGRRDGNLIRDAEKAIEYFDKALILDNNRIPDIYRKAMLLSEILPTHTLYKSDLNDSVNEESQIKEKYLSAVEMIQRGIEEFIKLTKIYENLSEKAVDNSLVPELKNHYKKYYTKALYHIAQKKLKLTKINFNLFNILYGYKPIQCEPDKLNSKVANLNIANSYIEKCIEADYTKKKEEKYLIDLVECDNFIAGVYKAYLKALIETYLFVLTEKTKHLINAKDYFHKALEMNFPLNQKNQNKMFIIEKLAVLNLIERKYEAAIKLLEPIYKKSIQKNSGRFPLYAAFTLSIAYAVIGDKQRATQIIEEHLNCGNKIFEHKFLKLKEHLDNKVQFIKSKEKNE</sequence>
<dbReference type="OrthoDB" id="127293at2"/>